<proteinExistence type="predicted"/>
<dbReference type="GO" id="GO:0031464">
    <property type="term" value="C:Cul4A-RING E3 ubiquitin ligase complex"/>
    <property type="evidence" value="ECO:0007669"/>
    <property type="project" value="TreeGrafter"/>
</dbReference>
<feature type="transmembrane region" description="Helical" evidence="1">
    <location>
        <begin position="63"/>
        <end position="96"/>
    </location>
</feature>
<evidence type="ECO:0000313" key="4">
    <source>
        <dbReference type="Proteomes" id="UP000664859"/>
    </source>
</evidence>
<feature type="transmembrane region" description="Helical" evidence="1">
    <location>
        <begin position="176"/>
        <end position="193"/>
    </location>
</feature>
<keyword evidence="1" id="KW-0812">Transmembrane</keyword>
<comment type="caution">
    <text evidence="3">The sequence shown here is derived from an EMBL/GenBank/DDBJ whole genome shotgun (WGS) entry which is preliminary data.</text>
</comment>
<feature type="transmembrane region" description="Helical" evidence="1">
    <location>
        <begin position="388"/>
        <end position="408"/>
    </location>
</feature>
<dbReference type="AlphaFoldDB" id="A0A835YX94"/>
<dbReference type="OrthoDB" id="434519at2759"/>
<dbReference type="Proteomes" id="UP000664859">
    <property type="component" value="Unassembled WGS sequence"/>
</dbReference>
<evidence type="ECO:0008006" key="5">
    <source>
        <dbReference type="Google" id="ProtNLM"/>
    </source>
</evidence>
<keyword evidence="1" id="KW-0472">Membrane</keyword>
<dbReference type="EMBL" id="JAFCMP010000223">
    <property type="protein sequence ID" value="KAG5183201.1"/>
    <property type="molecule type" value="Genomic_DNA"/>
</dbReference>
<keyword evidence="4" id="KW-1185">Reference proteome</keyword>
<sequence length="458" mass="47837">MAQWRRPLLVLAVAAAVLLVVVCSSTAGTGSRAHHPSAATRLLLNQDFDDVPTISDIGGWDVVALVFMGTCLALASAGGVGGGPMLVPILTVFLNFPLKRATPLSNVIIIGGGISNCAFNFMRAHPNDSSGPVIDFSLATMMVPMTIRRLLLFSLAVLLIAATLMPLSPLNLDPPYSWVTAILMVLVLGFSAYKSIQKGLRMRAKERAVRSASKQAQPEQAATTAVPQQAVVTAEKEAGAPVDTLPAEQAPPAAAPPAKKTALSGFLAACSRTPWKQDGGALGRSIQLVRHHGDREAPPGQVGGGQDFAEGDYAFTPSKSARFLAQCMFAGAMAGLFGIGGGVFIGPLLVEMRVLPHVAAATTAVLVLFASAAAVLKFSLQGTIEYTYYTLLLFLMGLVLTFAAQKLIMGYVRRTGAASIIVLCIGTSIALGSMLMVYLAVSLTVSDAGDGYSAEFCI</sequence>
<evidence type="ECO:0000256" key="2">
    <source>
        <dbReference type="SAM" id="SignalP"/>
    </source>
</evidence>
<gene>
    <name evidence="3" type="ORF">JKP88DRAFT_241382</name>
</gene>
<feature type="transmembrane region" description="Helical" evidence="1">
    <location>
        <begin position="150"/>
        <end position="170"/>
    </location>
</feature>
<keyword evidence="2" id="KW-0732">Signal</keyword>
<organism evidence="3 4">
    <name type="scientific">Tribonema minus</name>
    <dbReference type="NCBI Taxonomy" id="303371"/>
    <lineage>
        <taxon>Eukaryota</taxon>
        <taxon>Sar</taxon>
        <taxon>Stramenopiles</taxon>
        <taxon>Ochrophyta</taxon>
        <taxon>PX clade</taxon>
        <taxon>Xanthophyceae</taxon>
        <taxon>Tribonematales</taxon>
        <taxon>Tribonemataceae</taxon>
        <taxon>Tribonema</taxon>
    </lineage>
</organism>
<evidence type="ECO:0000256" key="1">
    <source>
        <dbReference type="SAM" id="Phobius"/>
    </source>
</evidence>
<dbReference type="PANTHER" id="PTHR14255:SF3">
    <property type="entry name" value="SULFITE EXPORTER TAUE_SAFE FAMILY PROTEIN 5-RELATED"/>
    <property type="match status" value="1"/>
</dbReference>
<evidence type="ECO:0000313" key="3">
    <source>
        <dbReference type="EMBL" id="KAG5183201.1"/>
    </source>
</evidence>
<accession>A0A835YX94</accession>
<reference evidence="3" key="1">
    <citation type="submission" date="2021-02" db="EMBL/GenBank/DDBJ databases">
        <title>First Annotated Genome of the Yellow-green Alga Tribonema minus.</title>
        <authorList>
            <person name="Mahan K.M."/>
        </authorList>
    </citation>
    <scope>NUCLEOTIDE SEQUENCE</scope>
    <source>
        <strain evidence="3">UTEX B ZZ1240</strain>
    </source>
</reference>
<feature type="transmembrane region" description="Helical" evidence="1">
    <location>
        <begin position="354"/>
        <end position="376"/>
    </location>
</feature>
<name>A0A835YX94_9STRA</name>
<feature type="chain" id="PRO_5033003985" description="Sulfite exporter TauE/SafE family protein" evidence="2">
    <location>
        <begin position="24"/>
        <end position="458"/>
    </location>
</feature>
<feature type="transmembrane region" description="Helical" evidence="1">
    <location>
        <begin position="420"/>
        <end position="441"/>
    </location>
</feature>
<dbReference type="GO" id="GO:0016567">
    <property type="term" value="P:protein ubiquitination"/>
    <property type="evidence" value="ECO:0007669"/>
    <property type="project" value="TreeGrafter"/>
</dbReference>
<protein>
    <recommendedName>
        <fullName evidence="5">Sulfite exporter TauE/SafE family protein</fullName>
    </recommendedName>
</protein>
<feature type="signal peptide" evidence="2">
    <location>
        <begin position="1"/>
        <end position="23"/>
    </location>
</feature>
<keyword evidence="1" id="KW-1133">Transmembrane helix</keyword>
<dbReference type="PANTHER" id="PTHR14255">
    <property type="entry name" value="CEREBLON"/>
    <property type="match status" value="1"/>
</dbReference>
<feature type="transmembrane region" description="Helical" evidence="1">
    <location>
        <begin position="323"/>
        <end position="348"/>
    </location>
</feature>